<evidence type="ECO:0000256" key="3">
    <source>
        <dbReference type="ARBA" id="ARBA00004496"/>
    </source>
</evidence>
<dbReference type="CDD" id="cd24015">
    <property type="entry name" value="ASKHA_NBD_PanK-III"/>
    <property type="match status" value="1"/>
</dbReference>
<dbReference type="UniPathway" id="UPA00241">
    <property type="reaction ID" value="UER00352"/>
</dbReference>
<evidence type="ECO:0000256" key="14">
    <source>
        <dbReference type="ARBA" id="ARBA00038036"/>
    </source>
</evidence>
<feature type="active site" description="Proton acceptor" evidence="16">
    <location>
        <position position="117"/>
    </location>
</feature>
<dbReference type="EMBL" id="JACHIW010000001">
    <property type="protein sequence ID" value="MBB5153949.1"/>
    <property type="molecule type" value="Genomic_DNA"/>
</dbReference>
<evidence type="ECO:0000256" key="12">
    <source>
        <dbReference type="ARBA" id="ARBA00022958"/>
    </source>
</evidence>
<keyword evidence="10 16" id="KW-0418">Kinase</keyword>
<comment type="catalytic activity">
    <reaction evidence="1 16">
        <text>(R)-pantothenate + ATP = (R)-4'-phosphopantothenate + ADP + H(+)</text>
        <dbReference type="Rhea" id="RHEA:16373"/>
        <dbReference type="ChEBI" id="CHEBI:10986"/>
        <dbReference type="ChEBI" id="CHEBI:15378"/>
        <dbReference type="ChEBI" id="CHEBI:29032"/>
        <dbReference type="ChEBI" id="CHEBI:30616"/>
        <dbReference type="ChEBI" id="CHEBI:456216"/>
        <dbReference type="EC" id="2.7.1.33"/>
    </reaction>
</comment>
<dbReference type="GO" id="GO:0015937">
    <property type="term" value="P:coenzyme A biosynthetic process"/>
    <property type="evidence" value="ECO:0007669"/>
    <property type="project" value="UniProtKB-UniRule"/>
</dbReference>
<evidence type="ECO:0000256" key="4">
    <source>
        <dbReference type="ARBA" id="ARBA00005225"/>
    </source>
</evidence>
<evidence type="ECO:0000256" key="10">
    <source>
        <dbReference type="ARBA" id="ARBA00022777"/>
    </source>
</evidence>
<dbReference type="AlphaFoldDB" id="A0A840Q5I5"/>
<dbReference type="PANTHER" id="PTHR34265:SF1">
    <property type="entry name" value="TYPE III PANTOTHENATE KINASE"/>
    <property type="match status" value="1"/>
</dbReference>
<dbReference type="HAMAP" id="MF_01274">
    <property type="entry name" value="Pantothen_kinase_3"/>
    <property type="match status" value="1"/>
</dbReference>
<reference evidence="17 18" key="1">
    <citation type="submission" date="2020-08" db="EMBL/GenBank/DDBJ databases">
        <title>Sequencing the genomes of 1000 actinobacteria strains.</title>
        <authorList>
            <person name="Klenk H.-P."/>
        </authorList>
    </citation>
    <scope>NUCLEOTIDE SEQUENCE [LARGE SCALE GENOMIC DNA]</scope>
    <source>
        <strain evidence="17 18">DSM 45584</strain>
    </source>
</reference>
<feature type="binding site" evidence="16">
    <location>
        <position position="192"/>
    </location>
    <ligand>
        <name>substrate</name>
    </ligand>
</feature>
<organism evidence="17 18">
    <name type="scientific">Saccharopolyspora phatthalungensis</name>
    <dbReference type="NCBI Taxonomy" id="664693"/>
    <lineage>
        <taxon>Bacteria</taxon>
        <taxon>Bacillati</taxon>
        <taxon>Actinomycetota</taxon>
        <taxon>Actinomycetes</taxon>
        <taxon>Pseudonocardiales</taxon>
        <taxon>Pseudonocardiaceae</taxon>
        <taxon>Saccharopolyspora</taxon>
    </lineage>
</organism>
<evidence type="ECO:0000313" key="18">
    <source>
        <dbReference type="Proteomes" id="UP000584374"/>
    </source>
</evidence>
<comment type="caution">
    <text evidence="17">The sequence shown here is derived from an EMBL/GenBank/DDBJ whole genome shotgun (WGS) entry which is preliminary data.</text>
</comment>
<evidence type="ECO:0000256" key="9">
    <source>
        <dbReference type="ARBA" id="ARBA00022741"/>
    </source>
</evidence>
<proteinExistence type="inferred from homology"/>
<feature type="binding site" evidence="16">
    <location>
        <begin position="6"/>
        <end position="13"/>
    </location>
    <ligand>
        <name>ATP</name>
        <dbReference type="ChEBI" id="CHEBI:30616"/>
    </ligand>
</feature>
<evidence type="ECO:0000256" key="16">
    <source>
        <dbReference type="HAMAP-Rule" id="MF_01274"/>
    </source>
</evidence>
<evidence type="ECO:0000256" key="15">
    <source>
        <dbReference type="ARBA" id="ARBA00040883"/>
    </source>
</evidence>
<feature type="binding site" evidence="16">
    <location>
        <begin position="115"/>
        <end position="118"/>
    </location>
    <ligand>
        <name>substrate</name>
    </ligand>
</feature>
<accession>A0A840Q5I5</accession>
<protein>
    <recommendedName>
        <fullName evidence="15 16">Type III pantothenate kinase</fullName>
        <ecNumber evidence="6 16">2.7.1.33</ecNumber>
    </recommendedName>
    <alternativeName>
        <fullName evidence="16">PanK-III</fullName>
    </alternativeName>
    <alternativeName>
        <fullName evidence="16">Pantothenic acid kinase</fullName>
    </alternativeName>
</protein>
<dbReference type="Pfam" id="PF03309">
    <property type="entry name" value="Pan_kinase"/>
    <property type="match status" value="1"/>
</dbReference>
<sequence>MLLAIDVGNTNIVLGLYADRPEVAEADVATTLIRDWRMRTEPRMTADEMALTMRGLLGEHADEITGIAALSTVPALLRELRVMLSRYWSDVPCVVVEPGVRTGVPLLVDNPKEVGADRVINTLAAHHLHATNCIVVDFGTSTNIDVISAKGEFLGGAFAPGIEISLDALAARAAQLRKVELVRPRSVIGKNTVECLQSGILFGFAGQVDGLVRRIVAELESTHGGPTTVLATGGLAPLVVAESTTITHHVPDLTLLGLRLVYDRNFG</sequence>
<keyword evidence="13 16" id="KW-0173">Coenzyme A biosynthesis</keyword>
<feature type="binding site" evidence="16">
    <location>
        <position position="137"/>
    </location>
    <ligand>
        <name>K(+)</name>
        <dbReference type="ChEBI" id="CHEBI:29103"/>
    </ligand>
</feature>
<keyword evidence="11 16" id="KW-0067">ATP-binding</keyword>
<keyword evidence="7 16" id="KW-0963">Cytoplasm</keyword>
<dbReference type="SUPFAM" id="SSF53067">
    <property type="entry name" value="Actin-like ATPase domain"/>
    <property type="match status" value="2"/>
</dbReference>
<comment type="pathway">
    <text evidence="4 16">Cofactor biosynthesis; coenzyme A biosynthesis; CoA from (R)-pantothenate: step 1/5.</text>
</comment>
<keyword evidence="16" id="KW-0479">Metal-binding</keyword>
<comment type="caution">
    <text evidence="16">Lacks conserved residue(s) required for the propagation of feature annotation.</text>
</comment>
<dbReference type="NCBIfam" id="NF009855">
    <property type="entry name" value="PRK13321.1"/>
    <property type="match status" value="1"/>
</dbReference>
<gene>
    <name evidence="16" type="primary">coaX</name>
    <name evidence="17" type="ORF">BJ970_001483</name>
</gene>
<evidence type="ECO:0000256" key="2">
    <source>
        <dbReference type="ARBA" id="ARBA00001958"/>
    </source>
</evidence>
<evidence type="ECO:0000256" key="11">
    <source>
        <dbReference type="ARBA" id="ARBA00022840"/>
    </source>
</evidence>
<dbReference type="GO" id="GO:0004594">
    <property type="term" value="F:pantothenate kinase activity"/>
    <property type="evidence" value="ECO:0007669"/>
    <property type="project" value="UniProtKB-UniRule"/>
</dbReference>
<name>A0A840Q5I5_9PSEU</name>
<comment type="cofactor">
    <cofactor evidence="2">
        <name>K(+)</name>
        <dbReference type="ChEBI" id="CHEBI:29103"/>
    </cofactor>
</comment>
<dbReference type="InterPro" id="IPR043129">
    <property type="entry name" value="ATPase_NBD"/>
</dbReference>
<dbReference type="GO" id="GO:0005737">
    <property type="term" value="C:cytoplasm"/>
    <property type="evidence" value="ECO:0007669"/>
    <property type="project" value="UniProtKB-SubCell"/>
</dbReference>
<keyword evidence="12 16" id="KW-0630">Potassium</keyword>
<keyword evidence="8 16" id="KW-0808">Transferase</keyword>
<keyword evidence="18" id="KW-1185">Reference proteome</keyword>
<comment type="subunit">
    <text evidence="5 16">Homodimer.</text>
</comment>
<dbReference type="Gene3D" id="3.30.420.40">
    <property type="match status" value="2"/>
</dbReference>
<dbReference type="NCBIfam" id="NF009845">
    <property type="entry name" value="PRK13318.1-3"/>
    <property type="match status" value="1"/>
</dbReference>
<feature type="binding site" evidence="16">
    <location>
        <position position="140"/>
    </location>
    <ligand>
        <name>ATP</name>
        <dbReference type="ChEBI" id="CHEBI:30616"/>
    </ligand>
</feature>
<evidence type="ECO:0000256" key="1">
    <source>
        <dbReference type="ARBA" id="ARBA00001206"/>
    </source>
</evidence>
<evidence type="ECO:0000256" key="5">
    <source>
        <dbReference type="ARBA" id="ARBA00011738"/>
    </source>
</evidence>
<dbReference type="GO" id="GO:0005524">
    <property type="term" value="F:ATP binding"/>
    <property type="evidence" value="ECO:0007669"/>
    <property type="project" value="UniProtKB-UniRule"/>
</dbReference>
<dbReference type="PANTHER" id="PTHR34265">
    <property type="entry name" value="TYPE III PANTOTHENATE KINASE"/>
    <property type="match status" value="1"/>
</dbReference>
<keyword evidence="9 16" id="KW-0547">Nucleotide-binding</keyword>
<comment type="function">
    <text evidence="16">Catalyzes the phosphorylation of pantothenate (Pan), the first step in CoA biosynthesis.</text>
</comment>
<evidence type="ECO:0000256" key="7">
    <source>
        <dbReference type="ARBA" id="ARBA00022490"/>
    </source>
</evidence>
<comment type="similarity">
    <text evidence="14 16">Belongs to the type III pantothenate kinase family.</text>
</comment>
<evidence type="ECO:0000256" key="13">
    <source>
        <dbReference type="ARBA" id="ARBA00022993"/>
    </source>
</evidence>
<comment type="cofactor">
    <cofactor evidence="16">
        <name>NH4(+)</name>
        <dbReference type="ChEBI" id="CHEBI:28938"/>
    </cofactor>
    <cofactor evidence="16">
        <name>K(+)</name>
        <dbReference type="ChEBI" id="CHEBI:29103"/>
    </cofactor>
    <text evidence="16">A monovalent cation. Ammonium or potassium.</text>
</comment>
<evidence type="ECO:0000256" key="6">
    <source>
        <dbReference type="ARBA" id="ARBA00012102"/>
    </source>
</evidence>
<dbReference type="Proteomes" id="UP000584374">
    <property type="component" value="Unassembled WGS sequence"/>
</dbReference>
<evidence type="ECO:0000256" key="8">
    <source>
        <dbReference type="ARBA" id="ARBA00022679"/>
    </source>
</evidence>
<dbReference type="InterPro" id="IPR004619">
    <property type="entry name" value="Type_III_PanK"/>
</dbReference>
<dbReference type="EC" id="2.7.1.33" evidence="6 16"/>
<comment type="subcellular location">
    <subcellularLocation>
        <location evidence="3 16">Cytoplasm</location>
    </subcellularLocation>
</comment>
<dbReference type="RefSeq" id="WP_184725298.1">
    <property type="nucleotide sequence ID" value="NZ_JACHIW010000001.1"/>
</dbReference>
<dbReference type="NCBIfam" id="TIGR00671">
    <property type="entry name" value="baf"/>
    <property type="match status" value="1"/>
</dbReference>
<evidence type="ECO:0000313" key="17">
    <source>
        <dbReference type="EMBL" id="MBB5153949.1"/>
    </source>
</evidence>
<dbReference type="GO" id="GO:0046872">
    <property type="term" value="F:metal ion binding"/>
    <property type="evidence" value="ECO:0007669"/>
    <property type="project" value="UniProtKB-KW"/>
</dbReference>